<dbReference type="Pfam" id="PF04773">
    <property type="entry name" value="FecR"/>
    <property type="match status" value="1"/>
</dbReference>
<dbReference type="InterPro" id="IPR012373">
    <property type="entry name" value="Ferrdict_sens_TM"/>
</dbReference>
<keyword evidence="1" id="KW-0812">Transmembrane</keyword>
<keyword evidence="1" id="KW-1133">Transmembrane helix</keyword>
<dbReference type="InterPro" id="IPR032508">
    <property type="entry name" value="FecR_C"/>
</dbReference>
<dbReference type="Pfam" id="PF16344">
    <property type="entry name" value="FecR_C"/>
    <property type="match status" value="1"/>
</dbReference>
<protein>
    <submittedName>
        <fullName evidence="4">FecR domain-containing protein</fullName>
    </submittedName>
</protein>
<feature type="domain" description="Protein FecR C-terminal" evidence="3">
    <location>
        <begin position="254"/>
        <end position="321"/>
    </location>
</feature>
<dbReference type="RefSeq" id="WP_369328376.1">
    <property type="nucleotide sequence ID" value="NZ_JAULBC010000001.1"/>
</dbReference>
<evidence type="ECO:0000256" key="1">
    <source>
        <dbReference type="SAM" id="Phobius"/>
    </source>
</evidence>
<sequence length="327" mass="37014">MENEYLSPEEFLCDESFIDWLNRSDPKKTGRWEQWIKKNPGKQHLVDEAVELYHTLFVTESLKPEQLLSAEEKIFETIEPSVPRGKVFNIQRWMIAAAIAAVFAAAVLMFYHENKQEKIKSQFGEVVKNILPDGSEVMLNANSSVRYNSGWDSTMEREVWIEGEAFFHVAKTAKHNRFVVHTDRFDVVVTGTQFSVVNKAEVSNVVLKEGSVTVQAKNGKVVYMRPGDFIELRDDALTQKKVTAEQALAWMEDKLYFDKTPLAEVVKIISEHYGVAVELADTGLSAETISGVIPNNNLDTVLKALGAVSDLSIERKENHVLLTRNNH</sequence>
<keyword evidence="5" id="KW-1185">Reference proteome</keyword>
<evidence type="ECO:0000313" key="5">
    <source>
        <dbReference type="Proteomes" id="UP001560573"/>
    </source>
</evidence>
<organism evidence="4 5">
    <name type="scientific">Danxiaibacter flavus</name>
    <dbReference type="NCBI Taxonomy" id="3049108"/>
    <lineage>
        <taxon>Bacteria</taxon>
        <taxon>Pseudomonadati</taxon>
        <taxon>Bacteroidota</taxon>
        <taxon>Chitinophagia</taxon>
        <taxon>Chitinophagales</taxon>
        <taxon>Chitinophagaceae</taxon>
        <taxon>Danxiaibacter</taxon>
    </lineage>
</organism>
<accession>A0ABV3ZAT1</accession>
<dbReference type="EMBL" id="JAULBC010000001">
    <property type="protein sequence ID" value="MEX6686979.1"/>
    <property type="molecule type" value="Genomic_DNA"/>
</dbReference>
<dbReference type="Gene3D" id="3.55.50.30">
    <property type="match status" value="1"/>
</dbReference>
<dbReference type="PANTHER" id="PTHR30273">
    <property type="entry name" value="PERIPLASMIC SIGNAL SENSOR AND SIGMA FACTOR ACTIVATOR FECR-RELATED"/>
    <property type="match status" value="1"/>
</dbReference>
<gene>
    <name evidence="4" type="ORF">QTN47_05715</name>
</gene>
<dbReference type="InterPro" id="IPR006860">
    <property type="entry name" value="FecR"/>
</dbReference>
<name>A0ABV3ZAT1_9BACT</name>
<evidence type="ECO:0000259" key="2">
    <source>
        <dbReference type="Pfam" id="PF04773"/>
    </source>
</evidence>
<proteinExistence type="predicted"/>
<dbReference type="Gene3D" id="2.60.120.1440">
    <property type="match status" value="1"/>
</dbReference>
<evidence type="ECO:0000259" key="3">
    <source>
        <dbReference type="Pfam" id="PF16344"/>
    </source>
</evidence>
<feature type="transmembrane region" description="Helical" evidence="1">
    <location>
        <begin position="90"/>
        <end position="111"/>
    </location>
</feature>
<dbReference type="PIRSF" id="PIRSF018266">
    <property type="entry name" value="FecR"/>
    <property type="match status" value="1"/>
</dbReference>
<keyword evidence="1" id="KW-0472">Membrane</keyword>
<comment type="caution">
    <text evidence="4">The sequence shown here is derived from an EMBL/GenBank/DDBJ whole genome shotgun (WGS) entry which is preliminary data.</text>
</comment>
<evidence type="ECO:0000313" key="4">
    <source>
        <dbReference type="EMBL" id="MEX6686979.1"/>
    </source>
</evidence>
<dbReference type="Proteomes" id="UP001560573">
    <property type="component" value="Unassembled WGS sequence"/>
</dbReference>
<feature type="domain" description="FecR protein" evidence="2">
    <location>
        <begin position="118"/>
        <end position="212"/>
    </location>
</feature>
<dbReference type="PANTHER" id="PTHR30273:SF2">
    <property type="entry name" value="PROTEIN FECR"/>
    <property type="match status" value="1"/>
</dbReference>
<reference evidence="4 5" key="1">
    <citation type="submission" date="2023-07" db="EMBL/GenBank/DDBJ databases">
        <authorList>
            <person name="Lian W.-H."/>
        </authorList>
    </citation>
    <scope>NUCLEOTIDE SEQUENCE [LARGE SCALE GENOMIC DNA]</scope>
    <source>
        <strain evidence="4 5">SYSU DXS3180</strain>
    </source>
</reference>